<dbReference type="eggNOG" id="ENOG502S4QU">
    <property type="taxonomic scope" value="Eukaryota"/>
</dbReference>
<dbReference type="EMBL" id="KB707158">
    <property type="protein sequence ID" value="EMR63815.1"/>
    <property type="molecule type" value="Genomic_DNA"/>
</dbReference>
<reference evidence="4" key="1">
    <citation type="journal article" date="2013" name="Genome Announc.">
        <title>Draft genome sequence of the grapevine dieback fungus Eutypa lata UCR-EL1.</title>
        <authorList>
            <person name="Blanco-Ulate B."/>
            <person name="Rolshausen P.E."/>
            <person name="Cantu D."/>
        </authorList>
    </citation>
    <scope>NUCLEOTIDE SEQUENCE [LARGE SCALE GENOMIC DNA]</scope>
    <source>
        <strain evidence="4">UCR-EL1</strain>
    </source>
</reference>
<dbReference type="AlphaFoldDB" id="M7TAY5"/>
<dbReference type="KEGG" id="ela:UCREL1_9228"/>
<dbReference type="Gene3D" id="3.30.420.10">
    <property type="entry name" value="Ribonuclease H-like superfamily/Ribonuclease H"/>
    <property type="match status" value="1"/>
</dbReference>
<keyword evidence="4" id="KW-1185">Reference proteome</keyword>
<evidence type="ECO:0000259" key="2">
    <source>
        <dbReference type="PROSITE" id="PS50879"/>
    </source>
</evidence>
<dbReference type="SUPFAM" id="SSF53098">
    <property type="entry name" value="Ribonuclease H-like"/>
    <property type="match status" value="1"/>
</dbReference>
<evidence type="ECO:0000313" key="4">
    <source>
        <dbReference type="Proteomes" id="UP000012174"/>
    </source>
</evidence>
<name>M7TAY5_EUTLA</name>
<dbReference type="GO" id="GO:0003676">
    <property type="term" value="F:nucleic acid binding"/>
    <property type="evidence" value="ECO:0007669"/>
    <property type="project" value="InterPro"/>
</dbReference>
<evidence type="ECO:0000313" key="3">
    <source>
        <dbReference type="EMBL" id="EMR63815.1"/>
    </source>
</evidence>
<protein>
    <submittedName>
        <fullName evidence="3">Putative rnase h domain protein</fullName>
    </submittedName>
</protein>
<sequence length="348" mass="38843">MQDSPTSPVDRISSPEPSVSNGKVAVSNGKAAVSNGNIAVSNGKVAVYNSKTTVPNGKIAVTNGKIAVPNGKAALSNDRIAVSNGKVAHDEGSNDEQMNEEPHCEHIEEAAPDEEQEEKPHDKQCNCTSCTKKYLDSCTPKDEAWCRENHMSKSPVFYNYLLYSARLAMFKPSGLFLPNEFDPAKFCKDSDSVEPKDLFPRRLLNLLPNFNPIRYVRKQQRLHGPRHVVNMMLIFTDGNCENEGSEHARAGYGFAYSGRTPKSKGKPGWIPGRVENLGPDGEYGPQTMNRAELRSVIAALEWRYWYREGWEIIVIAMSVGDVYDIVMEEIEDWVRNDWTTDEGDEVPD</sequence>
<dbReference type="PROSITE" id="PS50879">
    <property type="entry name" value="RNASE_H_1"/>
    <property type="match status" value="1"/>
</dbReference>
<dbReference type="HOGENOM" id="CLU_797021_0_0_1"/>
<dbReference type="InterPro" id="IPR002156">
    <property type="entry name" value="RNaseH_domain"/>
</dbReference>
<organism evidence="3 4">
    <name type="scientific">Eutypa lata (strain UCR-EL1)</name>
    <name type="common">Grapevine dieback disease fungus</name>
    <name type="synonym">Eutypa armeniacae</name>
    <dbReference type="NCBI Taxonomy" id="1287681"/>
    <lineage>
        <taxon>Eukaryota</taxon>
        <taxon>Fungi</taxon>
        <taxon>Dikarya</taxon>
        <taxon>Ascomycota</taxon>
        <taxon>Pezizomycotina</taxon>
        <taxon>Sordariomycetes</taxon>
        <taxon>Xylariomycetidae</taxon>
        <taxon>Xylariales</taxon>
        <taxon>Diatrypaceae</taxon>
        <taxon>Eutypa</taxon>
    </lineage>
</organism>
<dbReference type="Proteomes" id="UP000012174">
    <property type="component" value="Unassembled WGS sequence"/>
</dbReference>
<dbReference type="GO" id="GO:0004523">
    <property type="term" value="F:RNA-DNA hybrid ribonuclease activity"/>
    <property type="evidence" value="ECO:0007669"/>
    <property type="project" value="InterPro"/>
</dbReference>
<dbReference type="OrthoDB" id="407198at2759"/>
<evidence type="ECO:0000256" key="1">
    <source>
        <dbReference type="SAM" id="MobiDB-lite"/>
    </source>
</evidence>
<feature type="domain" description="RNase H type-1" evidence="2">
    <location>
        <begin position="228"/>
        <end position="348"/>
    </location>
</feature>
<feature type="region of interest" description="Disordered" evidence="1">
    <location>
        <begin position="1"/>
        <end position="25"/>
    </location>
</feature>
<proteinExistence type="predicted"/>
<dbReference type="STRING" id="1287681.M7TAY5"/>
<dbReference type="InterPro" id="IPR036397">
    <property type="entry name" value="RNaseH_sf"/>
</dbReference>
<dbReference type="InterPro" id="IPR012337">
    <property type="entry name" value="RNaseH-like_sf"/>
</dbReference>
<dbReference type="Pfam" id="PF00075">
    <property type="entry name" value="RNase_H"/>
    <property type="match status" value="1"/>
</dbReference>
<accession>M7TAY5</accession>
<gene>
    <name evidence="3" type="ORF">UCREL1_9228</name>
</gene>